<dbReference type="NCBIfam" id="TIGR00651">
    <property type="entry name" value="pta"/>
    <property type="match status" value="1"/>
</dbReference>
<dbReference type="PIRSF" id="PIRSF000428">
    <property type="entry name" value="P_Ac_trans"/>
    <property type="match status" value="1"/>
</dbReference>
<dbReference type="InterPro" id="IPR012147">
    <property type="entry name" value="P_Ac_Bu_trans"/>
</dbReference>
<dbReference type="PANTHER" id="PTHR43356">
    <property type="entry name" value="PHOSPHATE ACETYLTRANSFERASE"/>
    <property type="match status" value="1"/>
</dbReference>
<dbReference type="SUPFAM" id="SSF53659">
    <property type="entry name" value="Isocitrate/Isopropylmalate dehydrogenase-like"/>
    <property type="match status" value="1"/>
</dbReference>
<evidence type="ECO:0000256" key="6">
    <source>
        <dbReference type="ARBA" id="ARBA00022679"/>
    </source>
</evidence>
<dbReference type="NCBIfam" id="NF007233">
    <property type="entry name" value="PRK09653.1"/>
    <property type="match status" value="1"/>
</dbReference>
<proteinExistence type="inferred from homology"/>
<reference evidence="10 11" key="1">
    <citation type="submission" date="2017-12" db="EMBL/GenBank/DDBJ databases">
        <title>Phylogenetic diversity of female urinary microbiome.</title>
        <authorList>
            <person name="Thomas-White K."/>
            <person name="Wolfe A.J."/>
        </authorList>
    </citation>
    <scope>NUCLEOTIDE SEQUENCE [LARGE SCALE GENOMIC DNA]</scope>
    <source>
        <strain evidence="10 11">UMB0844</strain>
    </source>
</reference>
<evidence type="ECO:0000256" key="7">
    <source>
        <dbReference type="ARBA" id="ARBA00023315"/>
    </source>
</evidence>
<comment type="pathway">
    <text evidence="2">Metabolic intermediate biosynthesis; acetyl-CoA biosynthesis; acetyl-CoA from acetate: step 2/2.</text>
</comment>
<dbReference type="Pfam" id="PF01515">
    <property type="entry name" value="PTA_PTB"/>
    <property type="match status" value="1"/>
</dbReference>
<dbReference type="Proteomes" id="UP000234775">
    <property type="component" value="Unassembled WGS sequence"/>
</dbReference>
<evidence type="ECO:0000256" key="2">
    <source>
        <dbReference type="ARBA" id="ARBA00004989"/>
    </source>
</evidence>
<dbReference type="EC" id="2.3.1.8" evidence="4"/>
<feature type="domain" description="Phosphate acetyl/butaryl transferase" evidence="9">
    <location>
        <begin position="4"/>
        <end position="324"/>
    </location>
</feature>
<evidence type="ECO:0000259" key="9">
    <source>
        <dbReference type="Pfam" id="PF01515"/>
    </source>
</evidence>
<dbReference type="InterPro" id="IPR042113">
    <property type="entry name" value="P_AcTrfase_dom1"/>
</dbReference>
<dbReference type="InterPro" id="IPR042112">
    <property type="entry name" value="P_AcTrfase_dom2"/>
</dbReference>
<dbReference type="InterPro" id="IPR004614">
    <property type="entry name" value="P_AcTrfase"/>
</dbReference>
<name>A0A109RCG5_9LACT</name>
<protein>
    <recommendedName>
        <fullName evidence="5">Phosphate acetyltransferase</fullName>
        <ecNumber evidence="4">2.3.1.8</ecNumber>
    </recommendedName>
    <alternativeName>
        <fullName evidence="8">Phosphotransacetylase</fullName>
    </alternativeName>
</protein>
<organism evidence="10 11">
    <name type="scientific">Aerococcus christensenii</name>
    <dbReference type="NCBI Taxonomy" id="87541"/>
    <lineage>
        <taxon>Bacteria</taxon>
        <taxon>Bacillati</taxon>
        <taxon>Bacillota</taxon>
        <taxon>Bacilli</taxon>
        <taxon>Lactobacillales</taxon>
        <taxon>Aerococcaceae</taxon>
        <taxon>Aerococcus</taxon>
    </lineage>
</organism>
<dbReference type="AlphaFoldDB" id="A0A109RCG5"/>
<evidence type="ECO:0000313" key="10">
    <source>
        <dbReference type="EMBL" id="PKY91759.1"/>
    </source>
</evidence>
<accession>A0A109RCG5</accession>
<evidence type="ECO:0000313" key="11">
    <source>
        <dbReference type="Proteomes" id="UP000234775"/>
    </source>
</evidence>
<dbReference type="Gene3D" id="3.40.50.10950">
    <property type="match status" value="1"/>
</dbReference>
<gene>
    <name evidence="10" type="primary">pta</name>
    <name evidence="10" type="ORF">CYJ27_03565</name>
</gene>
<sequence>MALFDDLKAKIKNENVRIVFPEATDVRIQGAAARLKADQLVEPLLIGNPEQVKEEAKKNGIDLEGIQILDPENYEDFDKMVGAFVERRKGKATEEKARELLKDVNYFGTMLVYLGLCDGLVSGACHATGDTVRPALQIIKTKAGVHNVSGAFLLSRPKEDGSEEKYMMGDCAITINPDAPTLAEIGIVTGHTAKMFGVEPNIAFLSFSTKGSASSPEQEKAAEAAKLAQEQAPADFNVDGEMQLDAALVPSVGQAKAPGSKVAGHAKVLIFPEIQSGNIGYKIAQRFGGFEAIGPILQGMAKPVNDLSRGCNEEDAYKLAIVTANQFLAGKE</sequence>
<keyword evidence="11" id="KW-1185">Reference proteome</keyword>
<keyword evidence="6 10" id="KW-0808">Transferase</keyword>
<comment type="catalytic activity">
    <reaction evidence="1">
        <text>acetyl-CoA + phosphate = acetyl phosphate + CoA</text>
        <dbReference type="Rhea" id="RHEA:19521"/>
        <dbReference type="ChEBI" id="CHEBI:22191"/>
        <dbReference type="ChEBI" id="CHEBI:43474"/>
        <dbReference type="ChEBI" id="CHEBI:57287"/>
        <dbReference type="ChEBI" id="CHEBI:57288"/>
        <dbReference type="EC" id="2.3.1.8"/>
    </reaction>
</comment>
<evidence type="ECO:0000256" key="5">
    <source>
        <dbReference type="ARBA" id="ARBA00021528"/>
    </source>
</evidence>
<evidence type="ECO:0000256" key="3">
    <source>
        <dbReference type="ARBA" id="ARBA00005656"/>
    </source>
</evidence>
<keyword evidence="7" id="KW-0012">Acyltransferase</keyword>
<dbReference type="GO" id="GO:0008959">
    <property type="term" value="F:phosphate acetyltransferase activity"/>
    <property type="evidence" value="ECO:0007669"/>
    <property type="project" value="UniProtKB-EC"/>
</dbReference>
<dbReference type="InterPro" id="IPR002505">
    <property type="entry name" value="PTA_PTB"/>
</dbReference>
<dbReference type="InterPro" id="IPR050500">
    <property type="entry name" value="Phos_Acetyltrans/Butyryltrans"/>
</dbReference>
<comment type="caution">
    <text evidence="10">The sequence shown here is derived from an EMBL/GenBank/DDBJ whole genome shotgun (WGS) entry which is preliminary data.</text>
</comment>
<evidence type="ECO:0000256" key="1">
    <source>
        <dbReference type="ARBA" id="ARBA00000705"/>
    </source>
</evidence>
<dbReference type="KEGG" id="acg:AWM71_05365"/>
<dbReference type="EMBL" id="PKGZ01000002">
    <property type="protein sequence ID" value="PKY91759.1"/>
    <property type="molecule type" value="Genomic_DNA"/>
</dbReference>
<evidence type="ECO:0000256" key="4">
    <source>
        <dbReference type="ARBA" id="ARBA00012707"/>
    </source>
</evidence>
<evidence type="ECO:0000256" key="8">
    <source>
        <dbReference type="ARBA" id="ARBA00031108"/>
    </source>
</evidence>
<dbReference type="Gene3D" id="3.40.50.10750">
    <property type="entry name" value="Isocitrate/Isopropylmalate dehydrogenase-like"/>
    <property type="match status" value="1"/>
</dbReference>
<dbReference type="RefSeq" id="WP_060776988.1">
    <property type="nucleotide sequence ID" value="NZ_CP014159.1"/>
</dbReference>
<comment type="similarity">
    <text evidence="3">Belongs to the phosphate acetyltransferase and butyryltransferase family.</text>
</comment>
<dbReference type="PANTHER" id="PTHR43356:SF3">
    <property type="entry name" value="PHOSPHATE ACETYLTRANSFERASE"/>
    <property type="match status" value="1"/>
</dbReference>